<sequence length="425" mass="44991">MIRTFPSDHVTPLRAYASLRARSPERPSFIFEWGGGRYAAVGYRPRSETLYPNGKDTLATLRQDMGEIHAAAQSELSPSEFAASTSRDLAAALCLSLIGFVTYEALQQSLGLEPWGEMALLSRFMKGPTVVVFDQQARTMTIAGTSDGAVRRCAWELAQDPNLSPLPLPDMAALPEFLSTAPIDSVFAAKTAAARTRIAAGEVNQLLLARTFKVPPRNADLLDAYRALRILSPQSHLFFIEFTETPFAPAMTLFGAAEDLFEKHPTAAPAAETSTDVAATINELEATLHAGARVGTPTAAAARLARTLEAGPRMLHGGAAGYLLPGGGASLALGRASALLYRGEISLSGTGDVTAEGSAGEACQRDAQPVLASLRAAQDALRAREAEVERKREATRAAEEKAKAEQLAAQADAAADQGSKPESDA</sequence>
<dbReference type="GO" id="GO:0000162">
    <property type="term" value="P:L-tryptophan biosynthetic process"/>
    <property type="evidence" value="ECO:0007669"/>
    <property type="project" value="TreeGrafter"/>
</dbReference>
<accession>A0A017T5Q4</accession>
<evidence type="ECO:0000256" key="1">
    <source>
        <dbReference type="SAM" id="MobiDB-lite"/>
    </source>
</evidence>
<feature type="compositionally biased region" description="Low complexity" evidence="1">
    <location>
        <begin position="405"/>
        <end position="417"/>
    </location>
</feature>
<feature type="region of interest" description="Disordered" evidence="1">
    <location>
        <begin position="387"/>
        <end position="425"/>
    </location>
</feature>
<dbReference type="InterPro" id="IPR005801">
    <property type="entry name" value="ADC_synthase"/>
</dbReference>
<dbReference type="PANTHER" id="PTHR11236:SF9">
    <property type="entry name" value="ANTHRANILATE SYNTHASE COMPONENT 1"/>
    <property type="match status" value="1"/>
</dbReference>
<organism evidence="2 3">
    <name type="scientific">Chondromyces apiculatus DSM 436</name>
    <dbReference type="NCBI Taxonomy" id="1192034"/>
    <lineage>
        <taxon>Bacteria</taxon>
        <taxon>Pseudomonadati</taxon>
        <taxon>Myxococcota</taxon>
        <taxon>Polyangia</taxon>
        <taxon>Polyangiales</taxon>
        <taxon>Polyangiaceae</taxon>
        <taxon>Chondromyces</taxon>
    </lineage>
</organism>
<evidence type="ECO:0000313" key="2">
    <source>
        <dbReference type="EMBL" id="EYF03916.1"/>
    </source>
</evidence>
<gene>
    <name evidence="2" type="ORF">CAP_5017</name>
</gene>
<dbReference type="Gene3D" id="3.60.120.10">
    <property type="entry name" value="Anthranilate synthase"/>
    <property type="match status" value="1"/>
</dbReference>
<dbReference type="eggNOG" id="COG0147">
    <property type="taxonomic scope" value="Bacteria"/>
</dbReference>
<proteinExistence type="predicted"/>
<evidence type="ECO:0000313" key="3">
    <source>
        <dbReference type="Proteomes" id="UP000019678"/>
    </source>
</evidence>
<dbReference type="SUPFAM" id="SSF56322">
    <property type="entry name" value="ADC synthase"/>
    <property type="match status" value="1"/>
</dbReference>
<dbReference type="InterPro" id="IPR019999">
    <property type="entry name" value="Anth_synth_I-like"/>
</dbReference>
<dbReference type="AlphaFoldDB" id="A0A017T5Q4"/>
<dbReference type="EMBL" id="ASRX01000040">
    <property type="protein sequence ID" value="EYF03916.1"/>
    <property type="molecule type" value="Genomic_DNA"/>
</dbReference>
<dbReference type="STRING" id="1192034.CAP_5017"/>
<dbReference type="Proteomes" id="UP000019678">
    <property type="component" value="Unassembled WGS sequence"/>
</dbReference>
<name>A0A017T5Q4_9BACT</name>
<keyword evidence="3" id="KW-1185">Reference proteome</keyword>
<comment type="caution">
    <text evidence="2">The sequence shown here is derived from an EMBL/GenBank/DDBJ whole genome shotgun (WGS) entry which is preliminary data.</text>
</comment>
<reference evidence="2 3" key="1">
    <citation type="submission" date="2013-05" db="EMBL/GenBank/DDBJ databases">
        <title>Genome assembly of Chondromyces apiculatus DSM 436.</title>
        <authorList>
            <person name="Sharma G."/>
            <person name="Khatri I."/>
            <person name="Kaur C."/>
            <person name="Mayilraj S."/>
            <person name="Subramanian S."/>
        </authorList>
    </citation>
    <scope>NUCLEOTIDE SEQUENCE [LARGE SCALE GENOMIC DNA]</scope>
    <source>
        <strain evidence="2 3">DSM 436</strain>
    </source>
</reference>
<dbReference type="PANTHER" id="PTHR11236">
    <property type="entry name" value="AMINOBENZOATE/ANTHRANILATE SYNTHASE"/>
    <property type="match status" value="1"/>
</dbReference>
<protein>
    <submittedName>
        <fullName evidence="2">Para-aminobenzoate synthase, aminase component</fullName>
    </submittedName>
</protein>
<feature type="compositionally biased region" description="Basic and acidic residues" evidence="1">
    <location>
        <begin position="387"/>
        <end position="404"/>
    </location>
</feature>